<dbReference type="Gene3D" id="3.90.79.10">
    <property type="entry name" value="Nucleoside Triphosphate Pyrophosphohydrolase"/>
    <property type="match status" value="1"/>
</dbReference>
<dbReference type="InterPro" id="IPR015797">
    <property type="entry name" value="NUDIX_hydrolase-like_dom_sf"/>
</dbReference>
<evidence type="ECO:0000256" key="7">
    <source>
        <dbReference type="ARBA" id="ARBA00022723"/>
    </source>
</evidence>
<dbReference type="PRINTS" id="PR01403">
    <property type="entry name" value="8OXTPHPHTASE"/>
</dbReference>
<evidence type="ECO:0000256" key="3">
    <source>
        <dbReference type="ARBA" id="ARBA00004496"/>
    </source>
</evidence>
<keyword evidence="10" id="KW-0694">RNA-binding</keyword>
<dbReference type="CDD" id="cd03427">
    <property type="entry name" value="NUDIX_MTH1_Nudt1"/>
    <property type="match status" value="1"/>
</dbReference>
<feature type="domain" description="Nudix hydrolase" evidence="28">
    <location>
        <begin position="56"/>
        <end position="182"/>
    </location>
</feature>
<evidence type="ECO:0000256" key="23">
    <source>
        <dbReference type="ARBA" id="ARBA00048002"/>
    </source>
</evidence>
<comment type="caution">
    <text evidence="29">The sequence shown here is derived from an EMBL/GenBank/DDBJ whole genome shotgun (WGS) entry which is preliminary data.</text>
</comment>
<keyword evidence="8 27" id="KW-0378">Hydrolase</keyword>
<name>A0ABQ8MV69_LABRO</name>
<evidence type="ECO:0000256" key="1">
    <source>
        <dbReference type="ARBA" id="ARBA00001946"/>
    </source>
</evidence>
<evidence type="ECO:0000259" key="28">
    <source>
        <dbReference type="PROSITE" id="PS51462"/>
    </source>
</evidence>
<evidence type="ECO:0000256" key="6">
    <source>
        <dbReference type="ARBA" id="ARBA00022490"/>
    </source>
</evidence>
<evidence type="ECO:0000256" key="15">
    <source>
        <dbReference type="ARBA" id="ARBA00024596"/>
    </source>
</evidence>
<dbReference type="PROSITE" id="PS00893">
    <property type="entry name" value="NUDIX_BOX"/>
    <property type="match status" value="1"/>
</dbReference>
<evidence type="ECO:0000256" key="11">
    <source>
        <dbReference type="ARBA" id="ARBA00023242"/>
    </source>
</evidence>
<comment type="catalytic activity">
    <reaction evidence="24">
        <text>O(6)-methyl-dGTP + H2O = O(6)-methyl-dGMP + diphosphate + H(+)</text>
        <dbReference type="Rhea" id="RHEA:67600"/>
        <dbReference type="ChEBI" id="CHEBI:15377"/>
        <dbReference type="ChEBI" id="CHEBI:15378"/>
        <dbReference type="ChEBI" id="CHEBI:33019"/>
        <dbReference type="ChEBI" id="CHEBI:169974"/>
        <dbReference type="ChEBI" id="CHEBI:169975"/>
    </reaction>
    <physiologicalReaction direction="left-to-right" evidence="24">
        <dbReference type="Rhea" id="RHEA:67601"/>
    </physiologicalReaction>
</comment>
<sequence>MNNNLTKMPISIMTKFNVVNLKPPRDHLTASNTREQDRFIKLSLKCLHVDVSDFYAAYLLTLVLVVQPGRVLLGMKKRGFGAGKWNGFGGKVQPGETIEQAARRELLEESGLTVDTLHKIGNIKFEFIGETELLDVHIFRADTYKGEPTESDEMRPQWFDTDKIPFSQMWADDVLWFPLLLQKRKFLGYFKFHGHDVIVEHKLEEVEDV</sequence>
<comment type="catalytic activity">
    <reaction evidence="14">
        <text>8-oxo-dGTP + H2O = 8-oxo-dGMP + diphosphate + H(+)</text>
        <dbReference type="Rhea" id="RHEA:31575"/>
        <dbReference type="ChEBI" id="CHEBI:15377"/>
        <dbReference type="ChEBI" id="CHEBI:15378"/>
        <dbReference type="ChEBI" id="CHEBI:33019"/>
        <dbReference type="ChEBI" id="CHEBI:63224"/>
        <dbReference type="ChEBI" id="CHEBI:77896"/>
    </reaction>
    <physiologicalReaction direction="left-to-right" evidence="14">
        <dbReference type="Rhea" id="RHEA:31576"/>
    </physiologicalReaction>
</comment>
<evidence type="ECO:0000256" key="16">
    <source>
        <dbReference type="ARBA" id="ARBA00026103"/>
    </source>
</evidence>
<keyword evidence="6" id="KW-0963">Cytoplasm</keyword>
<dbReference type="PRINTS" id="PR00502">
    <property type="entry name" value="NUDIXFAMILY"/>
</dbReference>
<comment type="similarity">
    <text evidence="4 27">Belongs to the Nudix hydrolase family.</text>
</comment>
<comment type="subcellular location">
    <subcellularLocation>
        <location evidence="3">Cytoplasm</location>
    </subcellularLocation>
    <subcellularLocation>
        <location evidence="2">Nucleus</location>
    </subcellularLocation>
</comment>
<evidence type="ECO:0000256" key="27">
    <source>
        <dbReference type="RuleBase" id="RU003476"/>
    </source>
</evidence>
<keyword evidence="7" id="KW-0479">Metal-binding</keyword>
<comment type="subunit">
    <text evidence="5">Monomer.</text>
</comment>
<keyword evidence="11" id="KW-0539">Nucleus</keyword>
<keyword evidence="30" id="KW-1185">Reference proteome</keyword>
<comment type="function">
    <text evidence="26">Oxidized purine nucleoside triphosphate hydrolase which is a prominent sanitizer of the oxidized nucleotide pool. Catalyzes the hydrolysis of 2-oxo-dATP (2-hydroxy-dATP) into 2-oxo-dAMP. Also has a significant hydrolase activity toward 2-oxo-ATP, 8-oxo-dGTP and 8-oxo-dATP. Through the hydrolysis of oxidized purine nucleoside triphosphates, prevents their incorporation into DNA and the subsequent transversions A:T to C:G and G:C to T:A. Also catalyzes the hydrolysis of methylated purine nucleoside triphosphate preventing their integration into DNA. Through this antimutagenic activity protects cells from oxidative stress.</text>
</comment>
<evidence type="ECO:0000313" key="30">
    <source>
        <dbReference type="Proteomes" id="UP000830375"/>
    </source>
</evidence>
<comment type="catalytic activity">
    <reaction evidence="23">
        <text>N(6)-methyl-ATP + H2O = N(6)-methyl-AMP + diphosphate + H(+)</text>
        <dbReference type="Rhea" id="RHEA:67608"/>
        <dbReference type="ChEBI" id="CHEBI:15377"/>
        <dbReference type="ChEBI" id="CHEBI:15378"/>
        <dbReference type="ChEBI" id="CHEBI:33019"/>
        <dbReference type="ChEBI" id="CHEBI:144842"/>
        <dbReference type="ChEBI" id="CHEBI:172873"/>
    </reaction>
    <physiologicalReaction direction="left-to-right" evidence="23">
        <dbReference type="Rhea" id="RHEA:67609"/>
    </physiologicalReaction>
</comment>
<evidence type="ECO:0000256" key="12">
    <source>
        <dbReference type="ARBA" id="ARBA00024448"/>
    </source>
</evidence>
<dbReference type="InterPro" id="IPR003563">
    <property type="entry name" value="8ODP"/>
</dbReference>
<comment type="cofactor">
    <cofactor evidence="1">
        <name>Mg(2+)</name>
        <dbReference type="ChEBI" id="CHEBI:18420"/>
    </cofactor>
</comment>
<evidence type="ECO:0000256" key="25">
    <source>
        <dbReference type="ARBA" id="ARBA00049032"/>
    </source>
</evidence>
<comment type="catalytic activity">
    <reaction evidence="15">
        <text>2-oxo-ATP + H2O = 2-oxo-AMP + diphosphate + H(+)</text>
        <dbReference type="Rhea" id="RHEA:67392"/>
        <dbReference type="ChEBI" id="CHEBI:15377"/>
        <dbReference type="ChEBI" id="CHEBI:15378"/>
        <dbReference type="ChEBI" id="CHEBI:33019"/>
        <dbReference type="ChEBI" id="CHEBI:71395"/>
        <dbReference type="ChEBI" id="CHEBI:172878"/>
    </reaction>
    <physiologicalReaction direction="left-to-right" evidence="15">
        <dbReference type="Rhea" id="RHEA:67393"/>
    </physiologicalReaction>
</comment>
<evidence type="ECO:0000256" key="4">
    <source>
        <dbReference type="ARBA" id="ARBA00005582"/>
    </source>
</evidence>
<comment type="catalytic activity">
    <reaction evidence="25">
        <text>N(6)-methyl-dATP + H2O = N(6)-methyl-dAMP + diphosphate + H(+)</text>
        <dbReference type="Rhea" id="RHEA:67604"/>
        <dbReference type="ChEBI" id="CHEBI:15377"/>
        <dbReference type="ChEBI" id="CHEBI:15378"/>
        <dbReference type="ChEBI" id="CHEBI:33019"/>
        <dbReference type="ChEBI" id="CHEBI:169976"/>
        <dbReference type="ChEBI" id="CHEBI:172872"/>
    </reaction>
    <physiologicalReaction direction="left-to-right" evidence="25">
        <dbReference type="Rhea" id="RHEA:67605"/>
    </physiologicalReaction>
</comment>
<evidence type="ECO:0000256" key="10">
    <source>
        <dbReference type="ARBA" id="ARBA00022884"/>
    </source>
</evidence>
<dbReference type="PANTHER" id="PTHR43758:SF2">
    <property type="entry name" value="OXIDIZED PURINE NUCLEOSIDE TRIPHOSPHATE HYDROLASE"/>
    <property type="match status" value="1"/>
</dbReference>
<evidence type="ECO:0000256" key="17">
    <source>
        <dbReference type="ARBA" id="ARBA00026218"/>
    </source>
</evidence>
<evidence type="ECO:0000256" key="19">
    <source>
        <dbReference type="ARBA" id="ARBA00030634"/>
    </source>
</evidence>
<dbReference type="EC" id="3.6.1.56" evidence="16"/>
<evidence type="ECO:0000256" key="14">
    <source>
        <dbReference type="ARBA" id="ARBA00024486"/>
    </source>
</evidence>
<evidence type="ECO:0000313" key="29">
    <source>
        <dbReference type="EMBL" id="KAI2666101.1"/>
    </source>
</evidence>
<accession>A0ABQ8MV69</accession>
<comment type="catalytic activity">
    <reaction evidence="13">
        <text>2-oxo-dATP + H2O = 2-oxo-dAMP + diphosphate + H(+)</text>
        <dbReference type="Rhea" id="RHEA:31583"/>
        <dbReference type="ChEBI" id="CHEBI:15377"/>
        <dbReference type="ChEBI" id="CHEBI:15378"/>
        <dbReference type="ChEBI" id="CHEBI:33019"/>
        <dbReference type="ChEBI" id="CHEBI:63212"/>
        <dbReference type="ChEBI" id="CHEBI:77897"/>
        <dbReference type="EC" id="3.6.1.56"/>
    </reaction>
    <physiologicalReaction direction="left-to-right" evidence="13">
        <dbReference type="Rhea" id="RHEA:31584"/>
    </physiologicalReaction>
</comment>
<evidence type="ECO:0000256" key="9">
    <source>
        <dbReference type="ARBA" id="ARBA00022842"/>
    </source>
</evidence>
<dbReference type="PANTHER" id="PTHR43758">
    <property type="entry name" value="7,8-DIHYDRO-8-OXOGUANINE TRIPHOSPHATASE"/>
    <property type="match status" value="1"/>
</dbReference>
<dbReference type="InterPro" id="IPR020084">
    <property type="entry name" value="NUDIX_hydrolase_CS"/>
</dbReference>
<keyword evidence="9" id="KW-0460">Magnesium</keyword>
<evidence type="ECO:0000256" key="21">
    <source>
        <dbReference type="ARBA" id="ARBA00031927"/>
    </source>
</evidence>
<dbReference type="SUPFAM" id="SSF55811">
    <property type="entry name" value="Nudix"/>
    <property type="match status" value="1"/>
</dbReference>
<gene>
    <name evidence="29" type="ORF">H4Q32_009876</name>
</gene>
<evidence type="ECO:0000256" key="26">
    <source>
        <dbReference type="ARBA" id="ARBA00053094"/>
    </source>
</evidence>
<evidence type="ECO:0000256" key="20">
    <source>
        <dbReference type="ARBA" id="ARBA00030682"/>
    </source>
</evidence>
<comment type="catalytic activity">
    <reaction evidence="12">
        <text>8-oxo-dATP + H2O = 8-oxo-dAMP + diphosphate + H(+)</text>
        <dbReference type="Rhea" id="RHEA:65396"/>
        <dbReference type="ChEBI" id="CHEBI:15377"/>
        <dbReference type="ChEBI" id="CHEBI:15378"/>
        <dbReference type="ChEBI" id="CHEBI:33019"/>
        <dbReference type="ChEBI" id="CHEBI:71361"/>
        <dbReference type="ChEBI" id="CHEBI:172871"/>
    </reaction>
    <physiologicalReaction direction="left-to-right" evidence="12">
        <dbReference type="Rhea" id="RHEA:65397"/>
    </physiologicalReaction>
</comment>
<dbReference type="Proteomes" id="UP000830375">
    <property type="component" value="Unassembled WGS sequence"/>
</dbReference>
<evidence type="ECO:0000256" key="5">
    <source>
        <dbReference type="ARBA" id="ARBA00011245"/>
    </source>
</evidence>
<dbReference type="InterPro" id="IPR000086">
    <property type="entry name" value="NUDIX_hydrolase_dom"/>
</dbReference>
<protein>
    <recommendedName>
        <fullName evidence="17">Oxidized purine nucleoside triphosphate hydrolase</fullName>
        <ecNumber evidence="16">3.6.1.56</ecNumber>
    </recommendedName>
    <alternativeName>
        <fullName evidence="21">2-hydroxy-dATP diphosphatase</fullName>
    </alternativeName>
    <alternativeName>
        <fullName evidence="20">7,8-dihydro-8-oxoguanine triphosphatase</fullName>
    </alternativeName>
    <alternativeName>
        <fullName evidence="19">8-oxo-dGTPase</fullName>
    </alternativeName>
    <alternativeName>
        <fullName evidence="22">Methylated purine nucleoside triphosphate hydrolase</fullName>
    </alternativeName>
    <alternativeName>
        <fullName evidence="18">Nucleoside diphosphate-linked moiety X motif 1</fullName>
    </alternativeName>
</protein>
<evidence type="ECO:0000256" key="24">
    <source>
        <dbReference type="ARBA" id="ARBA00048894"/>
    </source>
</evidence>
<evidence type="ECO:0000256" key="8">
    <source>
        <dbReference type="ARBA" id="ARBA00022801"/>
    </source>
</evidence>
<dbReference type="Pfam" id="PF00293">
    <property type="entry name" value="NUDIX"/>
    <property type="match status" value="1"/>
</dbReference>
<evidence type="ECO:0000256" key="13">
    <source>
        <dbReference type="ARBA" id="ARBA00024459"/>
    </source>
</evidence>
<reference evidence="29 30" key="1">
    <citation type="submission" date="2022-01" db="EMBL/GenBank/DDBJ databases">
        <title>A high-quality chromosome-level genome assembly of rohu carp, Labeo rohita.</title>
        <authorList>
            <person name="Arick M.A. II"/>
            <person name="Hsu C.-Y."/>
            <person name="Magbanua Z."/>
            <person name="Pechanova O."/>
            <person name="Grover C."/>
            <person name="Miller E."/>
            <person name="Thrash A."/>
            <person name="Ezzel L."/>
            <person name="Alam S."/>
            <person name="Benzie J."/>
            <person name="Hamilton M."/>
            <person name="Karsi A."/>
            <person name="Lawrence M.L."/>
            <person name="Peterson D.G."/>
        </authorList>
    </citation>
    <scope>NUCLEOTIDE SEQUENCE [LARGE SCALE GENOMIC DNA]</scope>
    <source>
        <strain evidence="30">BAU-BD-2019</strain>
        <tissue evidence="29">Blood</tissue>
    </source>
</reference>
<dbReference type="InterPro" id="IPR020476">
    <property type="entry name" value="Nudix_hydrolase"/>
</dbReference>
<dbReference type="EMBL" id="JACTAM010000003">
    <property type="protein sequence ID" value="KAI2666101.1"/>
    <property type="molecule type" value="Genomic_DNA"/>
</dbReference>
<organism evidence="29 30">
    <name type="scientific">Labeo rohita</name>
    <name type="common">Indian major carp</name>
    <name type="synonym">Cyprinus rohita</name>
    <dbReference type="NCBI Taxonomy" id="84645"/>
    <lineage>
        <taxon>Eukaryota</taxon>
        <taxon>Metazoa</taxon>
        <taxon>Chordata</taxon>
        <taxon>Craniata</taxon>
        <taxon>Vertebrata</taxon>
        <taxon>Euteleostomi</taxon>
        <taxon>Actinopterygii</taxon>
        <taxon>Neopterygii</taxon>
        <taxon>Teleostei</taxon>
        <taxon>Ostariophysi</taxon>
        <taxon>Cypriniformes</taxon>
        <taxon>Cyprinidae</taxon>
        <taxon>Labeoninae</taxon>
        <taxon>Labeonini</taxon>
        <taxon>Labeo</taxon>
    </lineage>
</organism>
<dbReference type="PROSITE" id="PS51462">
    <property type="entry name" value="NUDIX"/>
    <property type="match status" value="1"/>
</dbReference>
<proteinExistence type="inferred from homology"/>
<evidence type="ECO:0000256" key="18">
    <source>
        <dbReference type="ARBA" id="ARBA00029673"/>
    </source>
</evidence>
<evidence type="ECO:0000256" key="2">
    <source>
        <dbReference type="ARBA" id="ARBA00004123"/>
    </source>
</evidence>
<evidence type="ECO:0000256" key="22">
    <source>
        <dbReference type="ARBA" id="ARBA00032071"/>
    </source>
</evidence>